<reference evidence="5 6" key="1">
    <citation type="submission" date="2018-05" db="EMBL/GenBank/DDBJ databases">
        <title>Genome sequencing and assembly of the regulated plant pathogen Lachnellula willkommii and related sister species for the development of diagnostic species identification markers.</title>
        <authorList>
            <person name="Giroux E."/>
            <person name="Bilodeau G."/>
        </authorList>
    </citation>
    <scope>NUCLEOTIDE SEQUENCE [LARGE SCALE GENOMIC DNA]</scope>
    <source>
        <strain evidence="5 6">CBS 268.59</strain>
    </source>
</reference>
<organism evidence="5 6">
    <name type="scientific">Lachnellula suecica</name>
    <dbReference type="NCBI Taxonomy" id="602035"/>
    <lineage>
        <taxon>Eukaryota</taxon>
        <taxon>Fungi</taxon>
        <taxon>Dikarya</taxon>
        <taxon>Ascomycota</taxon>
        <taxon>Pezizomycotina</taxon>
        <taxon>Leotiomycetes</taxon>
        <taxon>Helotiales</taxon>
        <taxon>Lachnaceae</taxon>
        <taxon>Lachnellula</taxon>
    </lineage>
</organism>
<comment type="similarity">
    <text evidence="1">Belongs to the Gfa family.</text>
</comment>
<dbReference type="OrthoDB" id="2993351at2759"/>
<protein>
    <submittedName>
        <fullName evidence="5">Centromere protein V</fullName>
    </submittedName>
</protein>
<dbReference type="Pfam" id="PF04828">
    <property type="entry name" value="GFA"/>
    <property type="match status" value="1"/>
</dbReference>
<dbReference type="PANTHER" id="PTHR28620">
    <property type="entry name" value="CENTROMERE PROTEIN V"/>
    <property type="match status" value="1"/>
</dbReference>
<dbReference type="GO" id="GO:0046872">
    <property type="term" value="F:metal ion binding"/>
    <property type="evidence" value="ECO:0007669"/>
    <property type="project" value="UniProtKB-KW"/>
</dbReference>
<keyword evidence="3" id="KW-0862">Zinc</keyword>
<evidence type="ECO:0000313" key="5">
    <source>
        <dbReference type="EMBL" id="TVY83332.1"/>
    </source>
</evidence>
<evidence type="ECO:0000256" key="2">
    <source>
        <dbReference type="ARBA" id="ARBA00022723"/>
    </source>
</evidence>
<gene>
    <name evidence="5" type="primary">Cenpv_0</name>
    <name evidence="5" type="ORF">LSUE1_G001748</name>
</gene>
<sequence>MPPKFNPTFSTATPLSFDHIITAEDTSPTERTTHTGACQCGAVQYTVTLKHPFPKYPVNACSCSMCTRNGYLFVYPKRKDFEITQGEDNLTSYTFNSHTRPHMFCKTCGSSLLIDFRKSEQGETDPRKDIIALNVRNFVGIDLDALEYTYFDGRNLIPTMEKE</sequence>
<dbReference type="PANTHER" id="PTHR28620:SF1">
    <property type="entry name" value="CENP-V_GFA DOMAIN-CONTAINING PROTEIN"/>
    <property type="match status" value="1"/>
</dbReference>
<evidence type="ECO:0000256" key="3">
    <source>
        <dbReference type="ARBA" id="ARBA00022833"/>
    </source>
</evidence>
<evidence type="ECO:0000313" key="6">
    <source>
        <dbReference type="Proteomes" id="UP000469558"/>
    </source>
</evidence>
<dbReference type="InterPro" id="IPR006913">
    <property type="entry name" value="CENP-V/GFA"/>
</dbReference>
<dbReference type="SUPFAM" id="SSF51316">
    <property type="entry name" value="Mss4-like"/>
    <property type="match status" value="1"/>
</dbReference>
<dbReference type="InterPro" id="IPR011057">
    <property type="entry name" value="Mss4-like_sf"/>
</dbReference>
<evidence type="ECO:0000256" key="1">
    <source>
        <dbReference type="ARBA" id="ARBA00005495"/>
    </source>
</evidence>
<evidence type="ECO:0000259" key="4">
    <source>
        <dbReference type="PROSITE" id="PS51891"/>
    </source>
</evidence>
<proteinExistence type="inferred from homology"/>
<dbReference type="AlphaFoldDB" id="A0A8T9CDS8"/>
<dbReference type="EMBL" id="QGMK01000203">
    <property type="protein sequence ID" value="TVY83332.1"/>
    <property type="molecule type" value="Genomic_DNA"/>
</dbReference>
<keyword evidence="6" id="KW-1185">Reference proteome</keyword>
<dbReference type="Proteomes" id="UP000469558">
    <property type="component" value="Unassembled WGS sequence"/>
</dbReference>
<feature type="domain" description="CENP-V/GFA" evidence="4">
    <location>
        <begin position="34"/>
        <end position="152"/>
    </location>
</feature>
<accession>A0A8T9CDS8</accession>
<dbReference type="PROSITE" id="PS51891">
    <property type="entry name" value="CENP_V_GFA"/>
    <property type="match status" value="1"/>
</dbReference>
<dbReference type="Gene3D" id="2.170.150.70">
    <property type="match status" value="1"/>
</dbReference>
<name>A0A8T9CDS8_9HELO</name>
<comment type="caution">
    <text evidence="5">The sequence shown here is derived from an EMBL/GenBank/DDBJ whole genome shotgun (WGS) entry which is preliminary data.</text>
</comment>
<dbReference type="GO" id="GO:0016846">
    <property type="term" value="F:carbon-sulfur lyase activity"/>
    <property type="evidence" value="ECO:0007669"/>
    <property type="project" value="InterPro"/>
</dbReference>
<keyword evidence="2" id="KW-0479">Metal-binding</keyword>
<dbReference type="InterPro" id="IPR052355">
    <property type="entry name" value="CENP-V-like"/>
</dbReference>